<feature type="coiled-coil region" evidence="1">
    <location>
        <begin position="227"/>
        <end position="254"/>
    </location>
</feature>
<dbReference type="OrthoDB" id="2431355at2759"/>
<evidence type="ECO:0000256" key="1">
    <source>
        <dbReference type="SAM" id="Coils"/>
    </source>
</evidence>
<sequence>MNEISKGGTIISGSSERIIFRRDHESDDDFQPPKKRKKTIISFEKEIPSGINEVNSPGYGRPHTPPHQIHSTSKNQDLLRRLRGETQQAKSPMELICSNIMDTTNKHLMKRLKLNRDYHWGPIINDTTKYIDELIENSDICNDLRQKLQAPFVPSGEIYSFDKHYELNWYLYSDTHISFLSLPLGYLLVPLIDDFFLTYDMEYFGAETFIDEDPHNSKPISYKYKLFREMKDQLDRLLKKLKFTKETIKKVESIVLHGGFNGTMYAMHYDVDLKYYFVFELCQYRIGTTLIEKCPRKSRCSKGCVAIEGTFLYIVKLPIEFLIISS</sequence>
<dbReference type="AlphaFoldDB" id="A0A9N9FD74"/>
<evidence type="ECO:0000313" key="4">
    <source>
        <dbReference type="Proteomes" id="UP000789831"/>
    </source>
</evidence>
<organism evidence="3 4">
    <name type="scientific">Ambispora gerdemannii</name>
    <dbReference type="NCBI Taxonomy" id="144530"/>
    <lineage>
        <taxon>Eukaryota</taxon>
        <taxon>Fungi</taxon>
        <taxon>Fungi incertae sedis</taxon>
        <taxon>Mucoromycota</taxon>
        <taxon>Glomeromycotina</taxon>
        <taxon>Glomeromycetes</taxon>
        <taxon>Archaeosporales</taxon>
        <taxon>Ambisporaceae</taxon>
        <taxon>Ambispora</taxon>
    </lineage>
</organism>
<reference evidence="3" key="1">
    <citation type="submission" date="2021-06" db="EMBL/GenBank/DDBJ databases">
        <authorList>
            <person name="Kallberg Y."/>
            <person name="Tangrot J."/>
            <person name="Rosling A."/>
        </authorList>
    </citation>
    <scope>NUCLEOTIDE SEQUENCE</scope>
    <source>
        <strain evidence="3">MT106</strain>
    </source>
</reference>
<proteinExistence type="predicted"/>
<dbReference type="EMBL" id="CAJVPL010000738">
    <property type="protein sequence ID" value="CAG8525618.1"/>
    <property type="molecule type" value="Genomic_DNA"/>
</dbReference>
<comment type="caution">
    <text evidence="3">The sequence shown here is derived from an EMBL/GenBank/DDBJ whole genome shotgun (WGS) entry which is preliminary data.</text>
</comment>
<protein>
    <submittedName>
        <fullName evidence="3">7874_t:CDS:1</fullName>
    </submittedName>
</protein>
<name>A0A9N9FD74_9GLOM</name>
<keyword evidence="4" id="KW-1185">Reference proteome</keyword>
<evidence type="ECO:0000313" key="3">
    <source>
        <dbReference type="EMBL" id="CAG8525618.1"/>
    </source>
</evidence>
<dbReference type="Proteomes" id="UP000789831">
    <property type="component" value="Unassembled WGS sequence"/>
</dbReference>
<keyword evidence="1" id="KW-0175">Coiled coil</keyword>
<gene>
    <name evidence="3" type="ORF">AGERDE_LOCUS5460</name>
</gene>
<feature type="region of interest" description="Disordered" evidence="2">
    <location>
        <begin position="15"/>
        <end position="36"/>
    </location>
</feature>
<accession>A0A9N9FD74</accession>
<evidence type="ECO:0000256" key="2">
    <source>
        <dbReference type="SAM" id="MobiDB-lite"/>
    </source>
</evidence>